<sequence>MSTPVDDLAPGSGRIHITLPIQEASGSATARGSVQYPHFSCTYPLKLMSTQALQPGVGCVYNMGYGGGMVDGDKVEMNARVDGGATFCLLTQGSTKVFKRRRPMTALQDGTTSSTDELRPTGATSILNAHVGASSTLVLLPCPVSPFRDAIFRQIQHIHLEDSSSSSLVLLDWFTAGRPGHGDRWAFSSYLSDISVHVQGRLLLRDLMEVVPNRVPYLGPYNCYATLIVWGHQVEPTIAYFRGAGAQREMHPCRSPPPLIWSVCDTRDGAGIVVRCSALTTEGVTDWLREVLDVLSDVCGEDILERAMGD</sequence>
<accession>A0A4P9XYU5</accession>
<reference evidence="4" key="1">
    <citation type="journal article" date="2018" name="Nat. Microbiol.">
        <title>Leveraging single-cell genomics to expand the fungal tree of life.</title>
        <authorList>
            <person name="Ahrendt S.R."/>
            <person name="Quandt C.A."/>
            <person name="Ciobanu D."/>
            <person name="Clum A."/>
            <person name="Salamov A."/>
            <person name="Andreopoulos B."/>
            <person name="Cheng J.F."/>
            <person name="Woyke T."/>
            <person name="Pelin A."/>
            <person name="Henrissat B."/>
            <person name="Reynolds N.K."/>
            <person name="Benny G.L."/>
            <person name="Smith M.E."/>
            <person name="James T.Y."/>
            <person name="Grigoriev I.V."/>
        </authorList>
    </citation>
    <scope>NUCLEOTIDE SEQUENCE [LARGE SCALE GENOMIC DNA]</scope>
</reference>
<dbReference type="AlphaFoldDB" id="A0A4P9XYU5"/>
<gene>
    <name evidence="3" type="ORF">BJ684DRAFT_21796</name>
</gene>
<dbReference type="Proteomes" id="UP000267251">
    <property type="component" value="Unassembled WGS sequence"/>
</dbReference>
<evidence type="ECO:0000256" key="1">
    <source>
        <dbReference type="ARBA" id="ARBA00007177"/>
    </source>
</evidence>
<dbReference type="HAMAP" id="MF_01384">
    <property type="entry name" value="UreD"/>
    <property type="match status" value="1"/>
</dbReference>
<dbReference type="Pfam" id="PF01774">
    <property type="entry name" value="UreD"/>
    <property type="match status" value="1"/>
</dbReference>
<evidence type="ECO:0000256" key="2">
    <source>
        <dbReference type="ARBA" id="ARBA00023186"/>
    </source>
</evidence>
<dbReference type="OrthoDB" id="5550464at2759"/>
<keyword evidence="2" id="KW-0143">Chaperone</keyword>
<comment type="similarity">
    <text evidence="1">Belongs to the UreD family.</text>
</comment>
<keyword evidence="4" id="KW-1185">Reference proteome</keyword>
<organism evidence="3 4">
    <name type="scientific">Piptocephalis cylindrospora</name>
    <dbReference type="NCBI Taxonomy" id="1907219"/>
    <lineage>
        <taxon>Eukaryota</taxon>
        <taxon>Fungi</taxon>
        <taxon>Fungi incertae sedis</taxon>
        <taxon>Zoopagomycota</taxon>
        <taxon>Zoopagomycotina</taxon>
        <taxon>Zoopagomycetes</taxon>
        <taxon>Zoopagales</taxon>
        <taxon>Piptocephalidaceae</taxon>
        <taxon>Piptocephalis</taxon>
    </lineage>
</organism>
<name>A0A4P9XYU5_9FUNG</name>
<evidence type="ECO:0000313" key="4">
    <source>
        <dbReference type="Proteomes" id="UP000267251"/>
    </source>
</evidence>
<dbReference type="PANTHER" id="PTHR33643">
    <property type="entry name" value="UREASE ACCESSORY PROTEIN D"/>
    <property type="match status" value="1"/>
</dbReference>
<dbReference type="InterPro" id="IPR002669">
    <property type="entry name" value="UreD"/>
</dbReference>
<dbReference type="PANTHER" id="PTHR33643:SF1">
    <property type="entry name" value="UREASE ACCESSORY PROTEIN D"/>
    <property type="match status" value="1"/>
</dbReference>
<dbReference type="GO" id="GO:0016151">
    <property type="term" value="F:nickel cation binding"/>
    <property type="evidence" value="ECO:0007669"/>
    <property type="project" value="InterPro"/>
</dbReference>
<evidence type="ECO:0000313" key="3">
    <source>
        <dbReference type="EMBL" id="RKP11628.1"/>
    </source>
</evidence>
<dbReference type="EMBL" id="KZ988760">
    <property type="protein sequence ID" value="RKP11628.1"/>
    <property type="molecule type" value="Genomic_DNA"/>
</dbReference>
<protein>
    <submittedName>
        <fullName evidence="3">UreD urease accessory protein-domain-containing protein</fullName>
    </submittedName>
</protein>
<proteinExistence type="inferred from homology"/>